<evidence type="ECO:0000256" key="2">
    <source>
        <dbReference type="SAM" id="Phobius"/>
    </source>
</evidence>
<accession>A0ABS6K7V9</accession>
<dbReference type="RefSeq" id="WP_238726826.1">
    <property type="nucleotide sequence ID" value="NZ_JAHQCX010000006.1"/>
</dbReference>
<feature type="transmembrane region" description="Helical" evidence="2">
    <location>
        <begin position="263"/>
        <end position="285"/>
    </location>
</feature>
<organism evidence="3 4">
    <name type="scientific">Diplocloster modestus</name>
    <dbReference type="NCBI Taxonomy" id="2850322"/>
    <lineage>
        <taxon>Bacteria</taxon>
        <taxon>Bacillati</taxon>
        <taxon>Bacillota</taxon>
        <taxon>Clostridia</taxon>
        <taxon>Lachnospirales</taxon>
        <taxon>Lachnospiraceae</taxon>
        <taxon>Diplocloster</taxon>
    </lineage>
</organism>
<protein>
    <submittedName>
        <fullName evidence="3">ABC transporter permease</fullName>
    </submittedName>
</protein>
<keyword evidence="4" id="KW-1185">Reference proteome</keyword>
<dbReference type="EMBL" id="JAHQCX010000006">
    <property type="protein sequence ID" value="MBU9726620.1"/>
    <property type="molecule type" value="Genomic_DNA"/>
</dbReference>
<feature type="region of interest" description="Disordered" evidence="1">
    <location>
        <begin position="54"/>
        <end position="76"/>
    </location>
</feature>
<keyword evidence="2" id="KW-1133">Transmembrane helix</keyword>
<proteinExistence type="predicted"/>
<name>A0ABS6K7V9_9FIRM</name>
<evidence type="ECO:0000313" key="4">
    <source>
        <dbReference type="Proteomes" id="UP001314681"/>
    </source>
</evidence>
<comment type="caution">
    <text evidence="3">The sequence shown here is derived from an EMBL/GenBank/DDBJ whole genome shotgun (WGS) entry which is preliminary data.</text>
</comment>
<feature type="transmembrane region" description="Helical" evidence="2">
    <location>
        <begin position="328"/>
        <end position="350"/>
    </location>
</feature>
<sequence length="354" mass="39609">MKILQYGMLAGILILGAVCVTFGTRVLAFGPAATVHYKDRGMTGEQLDELCEQQRQEKEEKASLPGQQGAGQEGKELPDITGWYRQEEQNAENPALNIETQTDRIGVWGNMRDVLPGELLAGSYVNSLDEEGCVISSALSEKLFRSTDTTGCTLRVDGKEYVVRGIIAGSGQILLNRAKKTDLLCNLEFRYQGKEYSTSAVRDFLTRQGLTNYDSLLEGGLYAGIAGIFLGLPVLVLAALVIRRGWKRFRHYQVRILPRNQTVSFLCQLAGILSIGCLLALWFWIFVRFPADYVPAGVSDFEFWIVKFHELSVDRQKLLNYQGWYQEAYLLGSLKQCMFGSLGSSLLLYLTARR</sequence>
<evidence type="ECO:0000313" key="3">
    <source>
        <dbReference type="EMBL" id="MBU9726620.1"/>
    </source>
</evidence>
<feature type="transmembrane region" description="Helical" evidence="2">
    <location>
        <begin position="221"/>
        <end position="242"/>
    </location>
</feature>
<keyword evidence="2" id="KW-0812">Transmembrane</keyword>
<keyword evidence="2" id="KW-0472">Membrane</keyword>
<reference evidence="3 4" key="1">
    <citation type="submission" date="2021-06" db="EMBL/GenBank/DDBJ databases">
        <title>Description of novel taxa of the family Lachnospiraceae.</title>
        <authorList>
            <person name="Chaplin A.V."/>
            <person name="Sokolova S.R."/>
            <person name="Pikina A.P."/>
            <person name="Korzhanova M."/>
            <person name="Belova V."/>
            <person name="Korostin D."/>
            <person name="Efimov B.A."/>
        </authorList>
    </citation>
    <scope>NUCLEOTIDE SEQUENCE [LARGE SCALE GENOMIC DNA]</scope>
    <source>
        <strain evidence="3 4">ASD4241</strain>
    </source>
</reference>
<dbReference type="Proteomes" id="UP001314681">
    <property type="component" value="Unassembled WGS sequence"/>
</dbReference>
<gene>
    <name evidence="3" type="ORF">KTH90_11400</name>
</gene>
<evidence type="ECO:0000256" key="1">
    <source>
        <dbReference type="SAM" id="MobiDB-lite"/>
    </source>
</evidence>